<sequence length="146" mass="15924">MFTKTYWILSQFICSSNYLVINIGEVSNIAHFVSQMLKISVENIEGDIDASVANMAKVVSGYAANVNPDFALHFWYKHLFLSTHGVVEPQVRRGPIGVGIAVLGQGLERAQTRQEAIKTPPPLSLPGRRQGLTTVGSDLSGGAQRR</sequence>
<evidence type="ECO:0000256" key="1">
    <source>
        <dbReference type="SAM" id="MobiDB-lite"/>
    </source>
</evidence>
<reference evidence="2" key="1">
    <citation type="submission" date="2018-02" db="EMBL/GenBank/DDBJ databases">
        <title>Rhizophora mucronata_Transcriptome.</title>
        <authorList>
            <person name="Meera S.P."/>
            <person name="Sreeshan A."/>
            <person name="Augustine A."/>
        </authorList>
    </citation>
    <scope>NUCLEOTIDE SEQUENCE</scope>
    <source>
        <tissue evidence="2">Leaf</tissue>
    </source>
</reference>
<protein>
    <submittedName>
        <fullName evidence="2">Uncharacterized protein MANES_03G012700</fullName>
    </submittedName>
</protein>
<feature type="region of interest" description="Disordered" evidence="1">
    <location>
        <begin position="114"/>
        <end position="146"/>
    </location>
</feature>
<organism evidence="2">
    <name type="scientific">Rhizophora mucronata</name>
    <name type="common">Asiatic mangrove</name>
    <dbReference type="NCBI Taxonomy" id="61149"/>
    <lineage>
        <taxon>Eukaryota</taxon>
        <taxon>Viridiplantae</taxon>
        <taxon>Streptophyta</taxon>
        <taxon>Embryophyta</taxon>
        <taxon>Tracheophyta</taxon>
        <taxon>Spermatophyta</taxon>
        <taxon>Magnoliopsida</taxon>
        <taxon>eudicotyledons</taxon>
        <taxon>Gunneridae</taxon>
        <taxon>Pentapetalae</taxon>
        <taxon>rosids</taxon>
        <taxon>fabids</taxon>
        <taxon>Malpighiales</taxon>
        <taxon>Rhizophoraceae</taxon>
        <taxon>Rhizophora</taxon>
    </lineage>
</organism>
<proteinExistence type="predicted"/>
<dbReference type="EMBL" id="GGEC01038183">
    <property type="protein sequence ID" value="MBX18667.1"/>
    <property type="molecule type" value="Transcribed_RNA"/>
</dbReference>
<evidence type="ECO:0000313" key="2">
    <source>
        <dbReference type="EMBL" id="MBX18667.1"/>
    </source>
</evidence>
<name>A0A2P2LL38_RHIMU</name>
<accession>A0A2P2LL38</accession>
<dbReference type="AlphaFoldDB" id="A0A2P2LL38"/>